<dbReference type="InterPro" id="IPR006311">
    <property type="entry name" value="TAT_signal"/>
</dbReference>
<evidence type="ECO:0000313" key="6">
    <source>
        <dbReference type="Proteomes" id="UP001589865"/>
    </source>
</evidence>
<dbReference type="PROSITE" id="PS51318">
    <property type="entry name" value="TAT"/>
    <property type="match status" value="1"/>
</dbReference>
<dbReference type="InterPro" id="IPR030678">
    <property type="entry name" value="Peptide/Ni-bd"/>
</dbReference>
<reference evidence="5 6" key="1">
    <citation type="submission" date="2024-09" db="EMBL/GenBank/DDBJ databases">
        <authorList>
            <person name="Sun Q."/>
            <person name="Mori K."/>
        </authorList>
    </citation>
    <scope>NUCLEOTIDE SEQUENCE [LARGE SCALE GENOMIC DNA]</scope>
    <source>
        <strain evidence="5 6">TBRC 5777</strain>
    </source>
</reference>
<dbReference type="Proteomes" id="UP001589865">
    <property type="component" value="Unassembled WGS sequence"/>
</dbReference>
<dbReference type="Pfam" id="PF00496">
    <property type="entry name" value="SBP_bac_5"/>
    <property type="match status" value="1"/>
</dbReference>
<comment type="similarity">
    <text evidence="2">Belongs to the bacterial solute-binding protein 5 family.</text>
</comment>
<accession>A0ABV6JYU3</accession>
<evidence type="ECO:0000259" key="4">
    <source>
        <dbReference type="Pfam" id="PF00496"/>
    </source>
</evidence>
<dbReference type="InterPro" id="IPR000914">
    <property type="entry name" value="SBP_5_dom"/>
</dbReference>
<keyword evidence="3" id="KW-0732">Signal</keyword>
<evidence type="ECO:0000256" key="3">
    <source>
        <dbReference type="ARBA" id="ARBA00022729"/>
    </source>
</evidence>
<name>A0ABV6JYU3_9PROT</name>
<organism evidence="5 6">
    <name type="scientific">Roseomonas elaeocarpi</name>
    <dbReference type="NCBI Taxonomy" id="907779"/>
    <lineage>
        <taxon>Bacteria</taxon>
        <taxon>Pseudomonadati</taxon>
        <taxon>Pseudomonadota</taxon>
        <taxon>Alphaproteobacteria</taxon>
        <taxon>Acetobacterales</taxon>
        <taxon>Roseomonadaceae</taxon>
        <taxon>Roseomonas</taxon>
    </lineage>
</organism>
<comment type="caution">
    <text evidence="5">The sequence shown here is derived from an EMBL/GenBank/DDBJ whole genome shotgun (WGS) entry which is preliminary data.</text>
</comment>
<dbReference type="CDD" id="cd08502">
    <property type="entry name" value="PBP2_NikA_DppA_OppA_like_16"/>
    <property type="match status" value="1"/>
</dbReference>
<dbReference type="PIRSF" id="PIRSF002741">
    <property type="entry name" value="MppA"/>
    <property type="match status" value="1"/>
</dbReference>
<evidence type="ECO:0000256" key="1">
    <source>
        <dbReference type="ARBA" id="ARBA00004418"/>
    </source>
</evidence>
<protein>
    <submittedName>
        <fullName evidence="5">ABC transporter substrate-binding protein</fullName>
    </submittedName>
</protein>
<dbReference type="Gene3D" id="3.40.190.10">
    <property type="entry name" value="Periplasmic binding protein-like II"/>
    <property type="match status" value="1"/>
</dbReference>
<dbReference type="SUPFAM" id="SSF53850">
    <property type="entry name" value="Periplasmic binding protein-like II"/>
    <property type="match status" value="1"/>
</dbReference>
<dbReference type="InterPro" id="IPR039424">
    <property type="entry name" value="SBP_5"/>
</dbReference>
<keyword evidence="6" id="KW-1185">Reference proteome</keyword>
<proteinExistence type="inferred from homology"/>
<feature type="domain" description="Solute-binding protein family 5" evidence="4">
    <location>
        <begin position="83"/>
        <end position="452"/>
    </location>
</feature>
<evidence type="ECO:0000256" key="2">
    <source>
        <dbReference type="ARBA" id="ARBA00005695"/>
    </source>
</evidence>
<comment type="subcellular location">
    <subcellularLocation>
        <location evidence="1">Periplasm</location>
    </subcellularLocation>
</comment>
<dbReference type="EMBL" id="JBHLUN010000021">
    <property type="protein sequence ID" value="MFC0410907.1"/>
    <property type="molecule type" value="Genomic_DNA"/>
</dbReference>
<dbReference type="PANTHER" id="PTHR30290:SF38">
    <property type="entry name" value="D,D-DIPEPTIDE-BINDING PERIPLASMIC PROTEIN DDPA-RELATED"/>
    <property type="match status" value="1"/>
</dbReference>
<gene>
    <name evidence="5" type="ORF">ACFFGY_21900</name>
</gene>
<evidence type="ECO:0000313" key="5">
    <source>
        <dbReference type="EMBL" id="MFC0410907.1"/>
    </source>
</evidence>
<dbReference type="PANTHER" id="PTHR30290">
    <property type="entry name" value="PERIPLASMIC BINDING COMPONENT OF ABC TRANSPORTER"/>
    <property type="match status" value="1"/>
</dbReference>
<sequence>MDRRSFLKAGTGLGGTILAAGGSGRSALAQPAVSRGAAAGTLRFVPQSNLANFDPIWGTQFVVRNAATMVWDTLYGVDSRIRPQRQMVESEETSADGLTWTFRLRPGLRFHDGTPVLSRDVVASLNRWAVRDPMGQMIRAIQQELVAVDDRSFRWVLRKPYPKLLLALGKTNAPIAFIMPERIAKTDPFQQIKEYVGSGPFRFLTDEWVPGAQAHFARFDGYAPREEKPDWLAGGKHALVDRIEWKVMPDPATAVAALQNNEVDWWENPITDLVPVLQSNPDLRLDIADPLGNIGVFRMNHLLPPFDKPEVRRVVLMAIDQEDCMRALVGEDHKLWRQVGGYFTPDTTLYTEAGGEILKGPRNLDAARAALKASGYDGTPVVMLVAQDQPIVKTQGDVTAEALRSVGFNVDYVATDWGTTGTRRASKSPVSQGGWNIFFSWFGGADCANPAGYSGIRANGDGAWFGWPSSPAVEKARDEWFDATDEASAKAAIDRLNAAAVEDVVFAPTGFFLAYQAWRKNVSGVIQAPMPIFWGVSKA</sequence>
<dbReference type="Gene3D" id="3.10.105.10">
    <property type="entry name" value="Dipeptide-binding Protein, Domain 3"/>
    <property type="match status" value="1"/>
</dbReference>
<dbReference type="RefSeq" id="WP_377046665.1">
    <property type="nucleotide sequence ID" value="NZ_JBHLUN010000021.1"/>
</dbReference>